<dbReference type="AlphaFoldDB" id="V8G6L1"/>
<dbReference type="GO" id="GO:0016987">
    <property type="term" value="F:sigma factor activity"/>
    <property type="evidence" value="ECO:0007669"/>
    <property type="project" value="UniProtKB-KW"/>
</dbReference>
<accession>V8G6L1</accession>
<dbReference type="SUPFAM" id="SSF88946">
    <property type="entry name" value="Sigma2 domain of RNA polymerase sigma factors"/>
    <property type="match status" value="1"/>
</dbReference>
<comment type="similarity">
    <text evidence="1">Belongs to the sigma-70 factor family. ECF subfamily.</text>
</comment>
<keyword evidence="7" id="KW-1185">Reference proteome</keyword>
<comment type="caution">
    <text evidence="6">The sequence shown here is derived from an EMBL/GenBank/DDBJ whole genome shotgun (WGS) entry which is preliminary data.</text>
</comment>
<dbReference type="PATRIC" id="fig|1414851.3.peg.1316"/>
<dbReference type="InterPro" id="IPR013325">
    <property type="entry name" value="RNA_pol_sigma_r2"/>
</dbReference>
<dbReference type="PANTHER" id="PTHR43133">
    <property type="entry name" value="RNA POLYMERASE ECF-TYPE SIGMA FACTO"/>
    <property type="match status" value="1"/>
</dbReference>
<gene>
    <name evidence="6" type="ORF">V757_06445</name>
</gene>
<dbReference type="GO" id="GO:0006352">
    <property type="term" value="P:DNA-templated transcription initiation"/>
    <property type="evidence" value="ECO:0007669"/>
    <property type="project" value="InterPro"/>
</dbReference>
<evidence type="ECO:0000256" key="1">
    <source>
        <dbReference type="ARBA" id="ARBA00010641"/>
    </source>
</evidence>
<dbReference type="InterPro" id="IPR013324">
    <property type="entry name" value="RNA_pol_sigma_r3/r4-like"/>
</dbReference>
<dbReference type="InterPro" id="IPR007627">
    <property type="entry name" value="RNA_pol_sigma70_r2"/>
</dbReference>
<reference evidence="6 7" key="1">
    <citation type="submission" date="2013-11" db="EMBL/GenBank/DDBJ databases">
        <title>Genomic analysis of Pelistega sp. HM-7.</title>
        <authorList>
            <person name="Kumbhare S.V."/>
            <person name="Shetty S.A."/>
            <person name="Sharma O."/>
            <person name="Dhotre D.P."/>
        </authorList>
    </citation>
    <scope>NUCLEOTIDE SEQUENCE [LARGE SCALE GENOMIC DNA]</scope>
    <source>
        <strain evidence="6 7">HM-7</strain>
    </source>
</reference>
<keyword evidence="3" id="KW-0731">Sigma factor</keyword>
<evidence type="ECO:0000256" key="2">
    <source>
        <dbReference type="ARBA" id="ARBA00023015"/>
    </source>
</evidence>
<dbReference type="Proteomes" id="UP000018766">
    <property type="component" value="Unassembled WGS sequence"/>
</dbReference>
<dbReference type="InterPro" id="IPR036388">
    <property type="entry name" value="WH-like_DNA-bd_sf"/>
</dbReference>
<keyword evidence="4" id="KW-0804">Transcription</keyword>
<dbReference type="EMBL" id="AYSV01000079">
    <property type="protein sequence ID" value="ETD71721.1"/>
    <property type="molecule type" value="Genomic_DNA"/>
</dbReference>
<evidence type="ECO:0000313" key="7">
    <source>
        <dbReference type="Proteomes" id="UP000018766"/>
    </source>
</evidence>
<dbReference type="RefSeq" id="WP_023950919.1">
    <property type="nucleotide sequence ID" value="NZ_AYSV01000079.1"/>
</dbReference>
<evidence type="ECO:0000256" key="3">
    <source>
        <dbReference type="ARBA" id="ARBA00023082"/>
    </source>
</evidence>
<dbReference type="SUPFAM" id="SSF88659">
    <property type="entry name" value="Sigma3 and sigma4 domains of RNA polymerase sigma factors"/>
    <property type="match status" value="1"/>
</dbReference>
<dbReference type="PANTHER" id="PTHR43133:SF62">
    <property type="entry name" value="RNA POLYMERASE SIGMA FACTOR SIGZ"/>
    <property type="match status" value="1"/>
</dbReference>
<protein>
    <recommendedName>
        <fullName evidence="5">RNA polymerase sigma-70 region 2 domain-containing protein</fullName>
    </recommendedName>
</protein>
<name>V8G6L1_9BURK</name>
<organism evidence="6 7">
    <name type="scientific">Pelistega indica</name>
    <dbReference type="NCBI Taxonomy" id="1414851"/>
    <lineage>
        <taxon>Bacteria</taxon>
        <taxon>Pseudomonadati</taxon>
        <taxon>Pseudomonadota</taxon>
        <taxon>Betaproteobacteria</taxon>
        <taxon>Burkholderiales</taxon>
        <taxon>Alcaligenaceae</taxon>
        <taxon>Pelistega</taxon>
    </lineage>
</organism>
<feature type="domain" description="RNA polymerase sigma-70 region 2" evidence="5">
    <location>
        <begin position="28"/>
        <end position="94"/>
    </location>
</feature>
<sequence length="304" mass="35890">MDQDKNNFQYAKELKAIAKGNKKSFQTLYNQEVSWMLTFAFKVLRNYKLAEDAVVETFKIIWNNAQYYEESLNHPRGWIYTIFRFHLQNTIRKNYQTIKESKKEPDNLMSEICTNLYAGVNQFVEPGSFYQVFEELPEETQKTLITTYFSGRSLADTATLLSMPLGRLKENIQMGLRYLTQKRSTFQDIKHDHTVFIGEFVLGGLTEAEQNKAHALLNEDPIAEKLTFVWEEEFLHFLNQLILEKAPDNLWVRIKQATLPEKDSSIDTNELDDELALTENADQSNKFLFRLKKFWISRNFWRYI</sequence>
<dbReference type="OrthoDB" id="9784272at2"/>
<dbReference type="Gene3D" id="1.10.1740.10">
    <property type="match status" value="1"/>
</dbReference>
<evidence type="ECO:0000259" key="5">
    <source>
        <dbReference type="Pfam" id="PF04542"/>
    </source>
</evidence>
<evidence type="ECO:0000313" key="6">
    <source>
        <dbReference type="EMBL" id="ETD71721.1"/>
    </source>
</evidence>
<dbReference type="Gene3D" id="1.10.10.10">
    <property type="entry name" value="Winged helix-like DNA-binding domain superfamily/Winged helix DNA-binding domain"/>
    <property type="match status" value="1"/>
</dbReference>
<dbReference type="InterPro" id="IPR039425">
    <property type="entry name" value="RNA_pol_sigma-70-like"/>
</dbReference>
<keyword evidence="2" id="KW-0805">Transcription regulation</keyword>
<proteinExistence type="inferred from homology"/>
<dbReference type="Pfam" id="PF04542">
    <property type="entry name" value="Sigma70_r2"/>
    <property type="match status" value="1"/>
</dbReference>
<evidence type="ECO:0000256" key="4">
    <source>
        <dbReference type="ARBA" id="ARBA00023163"/>
    </source>
</evidence>